<feature type="signal peptide" evidence="1">
    <location>
        <begin position="1"/>
        <end position="22"/>
    </location>
</feature>
<dbReference type="PROSITE" id="PS51257">
    <property type="entry name" value="PROKAR_LIPOPROTEIN"/>
    <property type="match status" value="1"/>
</dbReference>
<evidence type="ECO:0000256" key="1">
    <source>
        <dbReference type="SAM" id="SignalP"/>
    </source>
</evidence>
<reference evidence="2" key="1">
    <citation type="journal article" date="2020" name="J. ISSAAS">
        <title>Lactobacilli and other gastrointestinal microbiota of Peromyscus leucopus, reservoir host for agents of Lyme disease and other zoonoses in North America.</title>
        <authorList>
            <person name="Milovic A."/>
            <person name="Bassam K."/>
            <person name="Shao H."/>
            <person name="Chatzistamou I."/>
            <person name="Tufts D.M."/>
            <person name="Diuk-Wasser M."/>
            <person name="Barbour A.G."/>
        </authorList>
    </citation>
    <scope>NUCLEOTIDE SEQUENCE</scope>
    <source>
        <strain evidence="2">LL90</strain>
    </source>
</reference>
<dbReference type="AlphaFoldDB" id="A0A6G8F3E7"/>
<keyword evidence="1" id="KW-0732">Signal</keyword>
<protein>
    <submittedName>
        <fullName evidence="2">Uncharacterized protein</fullName>
    </submittedName>
</protein>
<name>A0A6G8F3E7_9PROT</name>
<evidence type="ECO:0000313" key="2">
    <source>
        <dbReference type="EMBL" id="QIM10601.1"/>
    </source>
</evidence>
<proteinExistence type="predicted"/>
<gene>
    <name evidence="2" type="ORF">PlAlph_4930</name>
</gene>
<accession>A0A6G8F3E7</accession>
<dbReference type="EMBL" id="MN990731">
    <property type="protein sequence ID" value="QIM10601.1"/>
    <property type="molecule type" value="Genomic_DNA"/>
</dbReference>
<sequence>MRKRLFITLLLVLSCVFKSAVAEEDMVKVTGSACEIFNSNQSKSSVRVRVTDKASYNAVSQIPSLLELRSQILEHDYNVIIYNLVDNYVQNMAVRTTSQDTNELCVEVTGAIPAADIVTVIANYSPTNPAPEYDFKKANGIVEEKHEPLKENKPSEAEVMYNGPQEFDKIAAPSNAEIAYEPEDVPPEPVVQAEISAPEVYAPENISDESIGQTAEAPEPEPVPAQAQEDVVIPVFDDEPAKALVYIAPVAFNNNTHTSKPLGVLKDFFVNEDIYTLLENPDGADYMITSKVLKAKIDPINQKTRRMQMVVSVELKINGADGAISDHQNRFVLFENGENEQEVAMNLLKKLLQKSGEKLIIRIEQNEAKRADRPFLTPAKR</sequence>
<organism evidence="2">
    <name type="scientific">uncultured Alphaproteobacteria bacterium</name>
    <dbReference type="NCBI Taxonomy" id="91750"/>
    <lineage>
        <taxon>Bacteria</taxon>
        <taxon>Pseudomonadati</taxon>
        <taxon>Pseudomonadota</taxon>
        <taxon>Alphaproteobacteria</taxon>
        <taxon>environmental samples</taxon>
    </lineage>
</organism>
<feature type="chain" id="PRO_5026241104" evidence="1">
    <location>
        <begin position="23"/>
        <end position="381"/>
    </location>
</feature>